<comment type="subcellular location">
    <subcellularLocation>
        <location evidence="1">Membrane</location>
        <topology evidence="1">Multi-pass membrane protein</topology>
    </subcellularLocation>
</comment>
<evidence type="ECO:0000256" key="6">
    <source>
        <dbReference type="ARBA" id="ARBA00023136"/>
    </source>
</evidence>
<dbReference type="InterPro" id="IPR003362">
    <property type="entry name" value="Bact_transf"/>
</dbReference>
<evidence type="ECO:0000313" key="9">
    <source>
        <dbReference type="EMBL" id="MCC5464109.1"/>
    </source>
</evidence>
<evidence type="ECO:0000256" key="4">
    <source>
        <dbReference type="ARBA" id="ARBA00022692"/>
    </source>
</evidence>
<dbReference type="Pfam" id="PF13727">
    <property type="entry name" value="CoA_binding_3"/>
    <property type="match status" value="1"/>
</dbReference>
<dbReference type="EMBL" id="JAJHJB010000002">
    <property type="protein sequence ID" value="MCC5464109.1"/>
    <property type="molecule type" value="Genomic_DNA"/>
</dbReference>
<name>A0ABS8HQP3_9FIRM</name>
<organism evidence="9 10">
    <name type="scientific">Pelosinus baikalensis</name>
    <dbReference type="NCBI Taxonomy" id="2892015"/>
    <lineage>
        <taxon>Bacteria</taxon>
        <taxon>Bacillati</taxon>
        <taxon>Bacillota</taxon>
        <taxon>Negativicutes</taxon>
        <taxon>Selenomonadales</taxon>
        <taxon>Sporomusaceae</taxon>
        <taxon>Pelosinus</taxon>
    </lineage>
</organism>
<evidence type="ECO:0000256" key="3">
    <source>
        <dbReference type="ARBA" id="ARBA00022679"/>
    </source>
</evidence>
<evidence type="ECO:0000256" key="5">
    <source>
        <dbReference type="ARBA" id="ARBA00022989"/>
    </source>
</evidence>
<reference evidence="9" key="1">
    <citation type="submission" date="2021-11" db="EMBL/GenBank/DDBJ databases">
        <title>Description of a new species Pelosinus isolated from the bottom sediments of Lake Baikal.</title>
        <authorList>
            <person name="Zakharyuk A."/>
        </authorList>
    </citation>
    <scope>NUCLEOTIDE SEQUENCE</scope>
    <source>
        <strain evidence="9">Bkl1</strain>
    </source>
</reference>
<keyword evidence="3 9" id="KW-0808">Transferase</keyword>
<dbReference type="InterPro" id="IPR017475">
    <property type="entry name" value="EPS_sugar_tfrase"/>
</dbReference>
<feature type="transmembrane region" description="Helical" evidence="7">
    <location>
        <begin position="76"/>
        <end position="97"/>
    </location>
</feature>
<dbReference type="RefSeq" id="WP_229533629.1">
    <property type="nucleotide sequence ID" value="NZ_JAJHJB010000002.1"/>
</dbReference>
<feature type="transmembrane region" description="Helical" evidence="7">
    <location>
        <begin position="103"/>
        <end position="127"/>
    </location>
</feature>
<accession>A0ABS8HQP3</accession>
<keyword evidence="5 7" id="KW-1133">Transmembrane helix</keyword>
<dbReference type="PANTHER" id="PTHR30576">
    <property type="entry name" value="COLANIC BIOSYNTHESIS UDP-GLUCOSE LIPID CARRIER TRANSFERASE"/>
    <property type="match status" value="1"/>
</dbReference>
<evidence type="ECO:0000256" key="2">
    <source>
        <dbReference type="ARBA" id="ARBA00006464"/>
    </source>
</evidence>
<comment type="similarity">
    <text evidence="2">Belongs to the bacterial sugar transferase family.</text>
</comment>
<evidence type="ECO:0000313" key="10">
    <source>
        <dbReference type="Proteomes" id="UP001165492"/>
    </source>
</evidence>
<keyword evidence="10" id="KW-1185">Reference proteome</keyword>
<dbReference type="Pfam" id="PF02397">
    <property type="entry name" value="Bac_transf"/>
    <property type="match status" value="1"/>
</dbReference>
<dbReference type="PANTHER" id="PTHR30576:SF0">
    <property type="entry name" value="UNDECAPRENYL-PHOSPHATE N-ACETYLGALACTOSAMINYL 1-PHOSPHATE TRANSFERASE-RELATED"/>
    <property type="match status" value="1"/>
</dbReference>
<sequence>MQSRFPMLGKLILLIGDMGLLVLATYLAVFIVFYDRTAQMDFPMYYNMTPVMIVTAGILFNINGLFSLSRKKFSELLLSLGVALFNLLVVMMAISFFLKEFGYSRSVLFLTMMLQFTMLAAWKYIFWQAERALGARKNTLLIGNPMECVRVITRLQFQPQLNYHVRYVCTDCESETWKNVNEDIDLMIVCAELSLKDKAEIVHYCHANGKQVFLIPNMYEIFCSGAELDKIDDIPVFHPCYLKPALEQRTLKRILDIAVSGAVLFFLWPLLMLVAIAVKLDSPGPILYSQVRTGLDEQEFRVYKFRSMRADAESTTGPVLAGENDPRITRLGKFLRATRIDELPQLFNVLLGDMSIVGPRPERPFFVEQFKAEIPEYIYRHNVKPGITGLAQVYGKYNTTPYNKLIYDLIYIQKCNVLTDLVIMLQTVKVLVTKSSTEGVKSSHADLSRYEIDQLG</sequence>
<feature type="domain" description="Bacterial sugar transferase" evidence="8">
    <location>
        <begin position="252"/>
        <end position="432"/>
    </location>
</feature>
<comment type="caution">
    <text evidence="9">The sequence shown here is derived from an EMBL/GenBank/DDBJ whole genome shotgun (WGS) entry which is preliminary data.</text>
</comment>
<evidence type="ECO:0000259" key="8">
    <source>
        <dbReference type="Pfam" id="PF02397"/>
    </source>
</evidence>
<evidence type="ECO:0000256" key="7">
    <source>
        <dbReference type="SAM" id="Phobius"/>
    </source>
</evidence>
<feature type="transmembrane region" description="Helical" evidence="7">
    <location>
        <begin position="257"/>
        <end position="278"/>
    </location>
</feature>
<feature type="transmembrane region" description="Helical" evidence="7">
    <location>
        <begin position="45"/>
        <end position="64"/>
    </location>
</feature>
<dbReference type="NCBIfam" id="TIGR03025">
    <property type="entry name" value="EPS_sugtrans"/>
    <property type="match status" value="1"/>
</dbReference>
<keyword evidence="4 7" id="KW-0812">Transmembrane</keyword>
<feature type="transmembrane region" description="Helical" evidence="7">
    <location>
        <begin position="12"/>
        <end position="33"/>
    </location>
</feature>
<proteinExistence type="inferred from homology"/>
<protein>
    <submittedName>
        <fullName evidence="9">Sugar transferase</fullName>
    </submittedName>
</protein>
<keyword evidence="6 7" id="KW-0472">Membrane</keyword>
<gene>
    <name evidence="9" type="ORF">LMF89_01875</name>
</gene>
<evidence type="ECO:0000256" key="1">
    <source>
        <dbReference type="ARBA" id="ARBA00004141"/>
    </source>
</evidence>
<dbReference type="GO" id="GO:0016740">
    <property type="term" value="F:transferase activity"/>
    <property type="evidence" value="ECO:0007669"/>
    <property type="project" value="UniProtKB-KW"/>
</dbReference>
<dbReference type="Proteomes" id="UP001165492">
    <property type="component" value="Unassembled WGS sequence"/>
</dbReference>